<evidence type="ECO:0000313" key="1">
    <source>
        <dbReference type="EMBL" id="QJT10281.1"/>
    </source>
</evidence>
<organism evidence="1 2">
    <name type="scientific">Oceanidesulfovibrio marinus</name>
    <dbReference type="NCBI Taxonomy" id="370038"/>
    <lineage>
        <taxon>Bacteria</taxon>
        <taxon>Pseudomonadati</taxon>
        <taxon>Thermodesulfobacteriota</taxon>
        <taxon>Desulfovibrionia</taxon>
        <taxon>Desulfovibrionales</taxon>
        <taxon>Desulfovibrionaceae</taxon>
        <taxon>Oceanidesulfovibrio</taxon>
    </lineage>
</organism>
<sequence length="71" mass="7636">MNVNAMLSNGCGPWRCYPSGGVIAKTRPVNLPMVLLKAVGLLDDFLVRISPNVFALGCFVVLKKELSASRS</sequence>
<proteinExistence type="predicted"/>
<name>A0ABX6NJ82_9BACT</name>
<dbReference type="EMBL" id="CP039543">
    <property type="protein sequence ID" value="QJT10281.1"/>
    <property type="molecule type" value="Genomic_DNA"/>
</dbReference>
<reference evidence="1 2" key="1">
    <citation type="submission" date="2019-04" db="EMBL/GenBank/DDBJ databases">
        <title>Isolation and culture of sulfate reducing bacteria from the cold seep of the South China Sea.</title>
        <authorList>
            <person name="Sun C."/>
            <person name="Liu R."/>
        </authorList>
    </citation>
    <scope>NUCLEOTIDE SEQUENCE [LARGE SCALE GENOMIC DNA]</scope>
    <source>
        <strain evidence="1 2">CS1</strain>
    </source>
</reference>
<dbReference type="Proteomes" id="UP000503251">
    <property type="component" value="Chromosome"/>
</dbReference>
<gene>
    <name evidence="1" type="ORF">E8L03_15690</name>
</gene>
<dbReference type="RefSeq" id="WP_144306243.1">
    <property type="nucleotide sequence ID" value="NZ_CP039543.1"/>
</dbReference>
<protein>
    <submittedName>
        <fullName evidence="1">Uncharacterized protein</fullName>
    </submittedName>
</protein>
<evidence type="ECO:0000313" key="2">
    <source>
        <dbReference type="Proteomes" id="UP000503251"/>
    </source>
</evidence>
<accession>A0ABX6NJ82</accession>
<keyword evidence="2" id="KW-1185">Reference proteome</keyword>